<dbReference type="Proteomes" id="UP000823749">
    <property type="component" value="Chromosome 3"/>
</dbReference>
<protein>
    <submittedName>
        <fullName evidence="3">Uncharacterized protein</fullName>
    </submittedName>
</protein>
<feature type="compositionally biased region" description="Basic and acidic residues" evidence="2">
    <location>
        <begin position="61"/>
        <end position="78"/>
    </location>
</feature>
<evidence type="ECO:0000313" key="3">
    <source>
        <dbReference type="EMBL" id="KAG5557175.1"/>
    </source>
</evidence>
<evidence type="ECO:0000313" key="4">
    <source>
        <dbReference type="Proteomes" id="UP000823749"/>
    </source>
</evidence>
<name>A0AAV6KXM0_9ERIC</name>
<dbReference type="AlphaFoldDB" id="A0AAV6KXM0"/>
<accession>A0AAV6KXM0</accession>
<dbReference type="EMBL" id="JACTNZ010000003">
    <property type="protein sequence ID" value="KAG5557175.1"/>
    <property type="molecule type" value="Genomic_DNA"/>
</dbReference>
<gene>
    <name evidence="3" type="ORF">RHGRI_007444</name>
</gene>
<reference evidence="3" key="1">
    <citation type="submission" date="2020-08" db="EMBL/GenBank/DDBJ databases">
        <title>Plant Genome Project.</title>
        <authorList>
            <person name="Zhang R.-G."/>
        </authorList>
    </citation>
    <scope>NUCLEOTIDE SEQUENCE</scope>
    <source>
        <strain evidence="3">WSP0</strain>
        <tissue evidence="3">Leaf</tissue>
    </source>
</reference>
<organism evidence="3 4">
    <name type="scientific">Rhododendron griersonianum</name>
    <dbReference type="NCBI Taxonomy" id="479676"/>
    <lineage>
        <taxon>Eukaryota</taxon>
        <taxon>Viridiplantae</taxon>
        <taxon>Streptophyta</taxon>
        <taxon>Embryophyta</taxon>
        <taxon>Tracheophyta</taxon>
        <taxon>Spermatophyta</taxon>
        <taxon>Magnoliopsida</taxon>
        <taxon>eudicotyledons</taxon>
        <taxon>Gunneridae</taxon>
        <taxon>Pentapetalae</taxon>
        <taxon>asterids</taxon>
        <taxon>Ericales</taxon>
        <taxon>Ericaceae</taxon>
        <taxon>Ericoideae</taxon>
        <taxon>Rhodoreae</taxon>
        <taxon>Rhododendron</taxon>
    </lineage>
</organism>
<feature type="region of interest" description="Disordered" evidence="2">
    <location>
        <begin position="33"/>
        <end position="96"/>
    </location>
</feature>
<sequence>MPTFRKSAAHWFAPLRPSDVEEPILPELNVPLQTIDPSAKDKLRRNIARPVIPTRTSNPARTRDPSDSQREKRQKTTHDPTPPSRSQPEELRVSMPSVNVPEFHLETREPPTEAVDRWEFSPSYTSPDSRVVLLNDSVKAEPSLAVTLLRGLALPRDVDQVPSELLPSLGEMLDKLLLKPTTRQLAAKRERYKSDQDIARQKGKTWEQQAKTSGAKVERLKNELADARVVAKAAQAKVKKMREEEKEKLKAANLKGYEAGIIRASQ</sequence>
<comment type="caution">
    <text evidence="3">The sequence shown here is derived from an EMBL/GenBank/DDBJ whole genome shotgun (WGS) entry which is preliminary data.</text>
</comment>
<evidence type="ECO:0000256" key="2">
    <source>
        <dbReference type="SAM" id="MobiDB-lite"/>
    </source>
</evidence>
<keyword evidence="1" id="KW-0175">Coiled coil</keyword>
<proteinExistence type="predicted"/>
<feature type="coiled-coil region" evidence="1">
    <location>
        <begin position="217"/>
        <end position="255"/>
    </location>
</feature>
<evidence type="ECO:0000256" key="1">
    <source>
        <dbReference type="SAM" id="Coils"/>
    </source>
</evidence>
<feature type="region of interest" description="Disordered" evidence="2">
    <location>
        <begin position="194"/>
        <end position="215"/>
    </location>
</feature>
<keyword evidence="4" id="KW-1185">Reference proteome</keyword>